<dbReference type="InterPro" id="IPR000182">
    <property type="entry name" value="GNAT_dom"/>
</dbReference>
<dbReference type="SUPFAM" id="SSF55729">
    <property type="entry name" value="Acyl-CoA N-acyltransferases (Nat)"/>
    <property type="match status" value="1"/>
</dbReference>
<protein>
    <submittedName>
        <fullName evidence="2">N-acetyltransferase</fullName>
    </submittedName>
</protein>
<comment type="caution">
    <text evidence="2">The sequence shown here is derived from an EMBL/GenBank/DDBJ whole genome shotgun (WGS) entry which is preliminary data.</text>
</comment>
<dbReference type="AlphaFoldDB" id="A0AAP8MI41"/>
<evidence type="ECO:0000313" key="2">
    <source>
        <dbReference type="EMBL" id="PLW88134.1"/>
    </source>
</evidence>
<dbReference type="InterPro" id="IPR016181">
    <property type="entry name" value="Acyl_CoA_acyltransferase"/>
</dbReference>
<sequence length="156" mass="16992">MRRRARRTAVPDPVFRAFQRSDEAACLAIFDDNCPMFFAPNEREDYLAFIRSAGTGYEVCTEGETTVGAYGIYSQSGQEASLNWILVSPHHQGSGLGSAIMTRAIAAARQHGASAITIAASHKSAPFFARFGANILSELEHGWGPDMHRVDMTLAI</sequence>
<dbReference type="EMBL" id="PKUR01000001">
    <property type="protein sequence ID" value="PLW88134.1"/>
    <property type="molecule type" value="Genomic_DNA"/>
</dbReference>
<dbReference type="KEGG" id="hja:BST95_15685"/>
<dbReference type="Proteomes" id="UP000235162">
    <property type="component" value="Unassembled WGS sequence"/>
</dbReference>
<dbReference type="GO" id="GO:0016747">
    <property type="term" value="F:acyltransferase activity, transferring groups other than amino-acyl groups"/>
    <property type="evidence" value="ECO:0007669"/>
    <property type="project" value="InterPro"/>
</dbReference>
<dbReference type="Gene3D" id="3.40.630.30">
    <property type="match status" value="1"/>
</dbReference>
<keyword evidence="3" id="KW-1185">Reference proteome</keyword>
<reference evidence="2 3" key="1">
    <citation type="submission" date="2018-01" db="EMBL/GenBank/DDBJ databases">
        <title>The draft genome sequence of Halioglobus japonicus S1-36.</title>
        <authorList>
            <person name="Du Z.-J."/>
            <person name="Shi M.-J."/>
        </authorList>
    </citation>
    <scope>NUCLEOTIDE SEQUENCE [LARGE SCALE GENOMIC DNA]</scope>
    <source>
        <strain evidence="2 3">S1-36</strain>
    </source>
</reference>
<accession>A0AAP8MI41</accession>
<dbReference type="Pfam" id="PF00583">
    <property type="entry name" value="Acetyltransf_1"/>
    <property type="match status" value="1"/>
</dbReference>
<proteinExistence type="predicted"/>
<dbReference type="PROSITE" id="PS51186">
    <property type="entry name" value="GNAT"/>
    <property type="match status" value="1"/>
</dbReference>
<organism evidence="2 3">
    <name type="scientific">Halioglobus japonicus</name>
    <dbReference type="NCBI Taxonomy" id="930805"/>
    <lineage>
        <taxon>Bacteria</taxon>
        <taxon>Pseudomonadati</taxon>
        <taxon>Pseudomonadota</taxon>
        <taxon>Gammaproteobacteria</taxon>
        <taxon>Cellvibrionales</taxon>
        <taxon>Halieaceae</taxon>
        <taxon>Halioglobus</taxon>
    </lineage>
</organism>
<dbReference type="CDD" id="cd04301">
    <property type="entry name" value="NAT_SF"/>
    <property type="match status" value="1"/>
</dbReference>
<name>A0AAP8MI41_9GAMM</name>
<evidence type="ECO:0000313" key="3">
    <source>
        <dbReference type="Proteomes" id="UP000235162"/>
    </source>
</evidence>
<feature type="domain" description="N-acetyltransferase" evidence="1">
    <location>
        <begin position="13"/>
        <end position="156"/>
    </location>
</feature>
<evidence type="ECO:0000259" key="1">
    <source>
        <dbReference type="PROSITE" id="PS51186"/>
    </source>
</evidence>
<gene>
    <name evidence="2" type="ORF">C0029_02510</name>
</gene>